<proteinExistence type="predicted"/>
<dbReference type="Proteomes" id="UP001164020">
    <property type="component" value="Chromosome"/>
</dbReference>
<dbReference type="RefSeq" id="WP_268881277.1">
    <property type="nucleotide sequence ID" value="NZ_CP114029.1"/>
</dbReference>
<evidence type="ECO:0000313" key="2">
    <source>
        <dbReference type="Proteomes" id="UP001164020"/>
    </source>
</evidence>
<accession>A0ABY7C1V5</accession>
<gene>
    <name evidence="1" type="ORF">OH818_27080</name>
</gene>
<protein>
    <submittedName>
        <fullName evidence="1">Uncharacterized protein</fullName>
    </submittedName>
</protein>
<sequence length="54" mass="6114">MVIVPRSLLPEHYRPLADETVSLFLLFFFQVAEHKLIRVLELAHSRRAGIAAAA</sequence>
<keyword evidence="2" id="KW-1185">Reference proteome</keyword>
<evidence type="ECO:0000313" key="1">
    <source>
        <dbReference type="EMBL" id="WAP68845.1"/>
    </source>
</evidence>
<dbReference type="EMBL" id="CP114029">
    <property type="protein sequence ID" value="WAP68845.1"/>
    <property type="molecule type" value="Genomic_DNA"/>
</dbReference>
<reference evidence="1" key="1">
    <citation type="submission" date="2022-12" db="EMBL/GenBank/DDBJ databases">
        <title>Jiella pelagia sp. nov., isolated from phosphonate enriched culture of Northwest Pacific surface seawater.</title>
        <authorList>
            <person name="Shin D.Y."/>
            <person name="Hwang C.Y."/>
        </authorList>
    </citation>
    <scope>NUCLEOTIDE SEQUENCE</scope>
    <source>
        <strain evidence="1">HL-NP1</strain>
    </source>
</reference>
<name>A0ABY7C1V5_9HYPH</name>
<organism evidence="1 2">
    <name type="scientific">Jiella pelagia</name>
    <dbReference type="NCBI Taxonomy" id="2986949"/>
    <lineage>
        <taxon>Bacteria</taxon>
        <taxon>Pseudomonadati</taxon>
        <taxon>Pseudomonadota</taxon>
        <taxon>Alphaproteobacteria</taxon>
        <taxon>Hyphomicrobiales</taxon>
        <taxon>Aurantimonadaceae</taxon>
        <taxon>Jiella</taxon>
    </lineage>
</organism>